<organism evidence="2 3">
    <name type="scientific">Myroides marinus</name>
    <dbReference type="NCBI Taxonomy" id="703342"/>
    <lineage>
        <taxon>Bacteria</taxon>
        <taxon>Pseudomonadati</taxon>
        <taxon>Bacteroidota</taxon>
        <taxon>Flavobacteriia</taxon>
        <taxon>Flavobacteriales</taxon>
        <taxon>Flavobacteriaceae</taxon>
        <taxon>Myroides</taxon>
    </lineage>
</organism>
<gene>
    <name evidence="2" type="ORF">AV926_17750</name>
</gene>
<evidence type="ECO:0000313" key="3">
    <source>
        <dbReference type="Proteomes" id="UP000076630"/>
    </source>
</evidence>
<protein>
    <submittedName>
        <fullName evidence="2">Uncharacterized protein</fullName>
    </submittedName>
</protein>
<dbReference type="GO" id="GO:0004553">
    <property type="term" value="F:hydrolase activity, hydrolyzing O-glycosyl compounds"/>
    <property type="evidence" value="ECO:0007669"/>
    <property type="project" value="UniProtKB-ARBA"/>
</dbReference>
<evidence type="ECO:0000256" key="1">
    <source>
        <dbReference type="SAM" id="SignalP"/>
    </source>
</evidence>
<dbReference type="Proteomes" id="UP000076630">
    <property type="component" value="Unassembled WGS sequence"/>
</dbReference>
<accession>A0A163UZ21</accession>
<dbReference type="InterPro" id="IPR013320">
    <property type="entry name" value="ConA-like_dom_sf"/>
</dbReference>
<dbReference type="GO" id="GO:0005975">
    <property type="term" value="P:carbohydrate metabolic process"/>
    <property type="evidence" value="ECO:0007669"/>
    <property type="project" value="UniProtKB-ARBA"/>
</dbReference>
<reference evidence="2 3" key="1">
    <citation type="submission" date="2016-01" db="EMBL/GenBank/DDBJ databases">
        <title>Whole genome sequencing of Myroides marinus L41.</title>
        <authorList>
            <person name="Hong K.W."/>
        </authorList>
    </citation>
    <scope>NUCLEOTIDE SEQUENCE [LARGE SCALE GENOMIC DNA]</scope>
    <source>
        <strain evidence="2 3">L41</strain>
    </source>
</reference>
<feature type="signal peptide" evidence="1">
    <location>
        <begin position="1"/>
        <end position="21"/>
    </location>
</feature>
<evidence type="ECO:0000313" key="2">
    <source>
        <dbReference type="EMBL" id="KZE74081.1"/>
    </source>
</evidence>
<dbReference type="AlphaFoldDB" id="A0A163UZ21"/>
<name>A0A163UZ21_9FLAO</name>
<dbReference type="RefSeq" id="WP_038988421.1">
    <property type="nucleotide sequence ID" value="NZ_JWJO01000111.1"/>
</dbReference>
<dbReference type="OrthoDB" id="1426494at2"/>
<keyword evidence="3" id="KW-1185">Reference proteome</keyword>
<dbReference type="SUPFAM" id="SSF49899">
    <property type="entry name" value="Concanavalin A-like lectins/glucanases"/>
    <property type="match status" value="1"/>
</dbReference>
<comment type="caution">
    <text evidence="2">The sequence shown here is derived from an EMBL/GenBank/DDBJ whole genome shotgun (WGS) entry which is preliminary data.</text>
</comment>
<dbReference type="EMBL" id="LQNU01000095">
    <property type="protein sequence ID" value="KZE74081.1"/>
    <property type="molecule type" value="Genomic_DNA"/>
</dbReference>
<keyword evidence="1" id="KW-0732">Signal</keyword>
<sequence length="514" mass="57562">MKKYYYLLIACFGLLTMQAQKTKSTTHEYPLTDIDYENLPSWIDNDYGVWKHLAPKDQYRFTDEGIVITKKKLSAGGFAITDLNLDLSKGAKFEFEYAMAVVTGTDAQGGKYGGGGMTFFIYDADEKFEMGYIGSALGYSFNGETTGGSTAVKTGLNGGYLGIGFDLDGNNKERKGFGMQSYETREGLSHLRYFNAGFNDKDIVYDFGKNVFNNYYKNHITLRGAVQNSGKKGNPLLLTKYFGGKDSSNGIAMATLDYDDGEYDFSSTNNGDDFDISDGGFDYKPNFQKIEVELVPDGEKGMYVTVKGNGKMLIDRFYYKHSFKTYGDGKGKDGDYVDYEYNYSSDIPDRVNIGFVGTTMNEDIQMTIIRNLKVTPGDEDGGGEEGEVLDDEYEEICVSDTDATLNEGAATYIDILEDTDYDVDWSSFRFEDKNGVEIGKDSYRDYYAKWEYDRYDRQVKMTVTFDDYDPGDTLEVYYSVEIDGVRSKPANITVKGIACGAVVNPHIRSKAGEK</sequence>
<proteinExistence type="predicted"/>
<feature type="chain" id="PRO_5007846534" evidence="1">
    <location>
        <begin position="22"/>
        <end position="514"/>
    </location>
</feature>